<dbReference type="SUPFAM" id="SSF56112">
    <property type="entry name" value="Protein kinase-like (PK-like)"/>
    <property type="match status" value="1"/>
</dbReference>
<reference evidence="13" key="1">
    <citation type="submission" date="2014-11" db="EMBL/GenBank/DDBJ databases">
        <authorList>
            <person name="Geib S."/>
        </authorList>
    </citation>
    <scope>NUCLEOTIDE SEQUENCE</scope>
</reference>
<dbReference type="EMBL" id="GBXI01006246">
    <property type="protein sequence ID" value="JAD08046.1"/>
    <property type="molecule type" value="Transcribed_RNA"/>
</dbReference>
<dbReference type="InterPro" id="IPR051131">
    <property type="entry name" value="NEK_Ser/Thr_kinase_NIMA"/>
</dbReference>
<keyword evidence="5 10" id="KW-0547">Nucleotide-binding</keyword>
<dbReference type="InterPro" id="IPR011009">
    <property type="entry name" value="Kinase-like_dom_sf"/>
</dbReference>
<dbReference type="Gene3D" id="1.10.510.10">
    <property type="entry name" value="Transferase(Phosphotransferase) domain 1"/>
    <property type="match status" value="1"/>
</dbReference>
<dbReference type="PANTHER" id="PTHR44899:SF3">
    <property type="entry name" value="SERINE_THREONINE-PROTEIN KINASE NEK1"/>
    <property type="match status" value="1"/>
</dbReference>
<proteinExistence type="inferred from homology"/>
<evidence type="ECO:0000256" key="2">
    <source>
        <dbReference type="ARBA" id="ARBA00012513"/>
    </source>
</evidence>
<dbReference type="PROSITE" id="PS00108">
    <property type="entry name" value="PROTEIN_KINASE_ST"/>
    <property type="match status" value="1"/>
</dbReference>
<gene>
    <name evidence="13" type="primary">nek8</name>
    <name evidence="13" type="ORF">g.6149</name>
</gene>
<feature type="binding site" evidence="10">
    <location>
        <position position="44"/>
    </location>
    <ligand>
        <name>ATP</name>
        <dbReference type="ChEBI" id="CHEBI:30616"/>
    </ligand>
</feature>
<dbReference type="GeneID" id="105219262"/>
<name>A0A0A1XAT9_ZEUCU</name>
<organism evidence="13">
    <name type="scientific">Zeugodacus cucurbitae</name>
    <name type="common">Melon fruit fly</name>
    <name type="synonym">Bactrocera cucurbitae</name>
    <dbReference type="NCBI Taxonomy" id="28588"/>
    <lineage>
        <taxon>Eukaryota</taxon>
        <taxon>Metazoa</taxon>
        <taxon>Ecdysozoa</taxon>
        <taxon>Arthropoda</taxon>
        <taxon>Hexapoda</taxon>
        <taxon>Insecta</taxon>
        <taxon>Pterygota</taxon>
        <taxon>Neoptera</taxon>
        <taxon>Endopterygota</taxon>
        <taxon>Diptera</taxon>
        <taxon>Brachycera</taxon>
        <taxon>Muscomorpha</taxon>
        <taxon>Tephritoidea</taxon>
        <taxon>Tephritidae</taxon>
        <taxon>Zeugodacus</taxon>
        <taxon>Zeugodacus</taxon>
    </lineage>
</organism>
<evidence type="ECO:0000256" key="9">
    <source>
        <dbReference type="ARBA" id="ARBA00048679"/>
    </source>
</evidence>
<evidence type="ECO:0000313" key="13">
    <source>
        <dbReference type="EMBL" id="JAD08046.1"/>
    </source>
</evidence>
<dbReference type="GO" id="GO:0005524">
    <property type="term" value="F:ATP binding"/>
    <property type="evidence" value="ECO:0007669"/>
    <property type="project" value="UniProtKB-UniRule"/>
</dbReference>
<accession>A0A0A1XAT9</accession>
<evidence type="ECO:0000256" key="10">
    <source>
        <dbReference type="PROSITE-ProRule" id="PRU10141"/>
    </source>
</evidence>
<dbReference type="InterPro" id="IPR000719">
    <property type="entry name" value="Prot_kinase_dom"/>
</dbReference>
<evidence type="ECO:0000256" key="4">
    <source>
        <dbReference type="ARBA" id="ARBA00022679"/>
    </source>
</evidence>
<sequence length="285" mass="33113">MDFGDSSLCPVRILGEGSFGQVFLCRSNSCDHIHVCVKRIVIRKPKLEVKMLMDEIYIISQLKHPNIIRYIRSFLFEGIVNIVMEFASKGTLRDIINANSNRRPAVSKHMFNSFIHDILLGLEYLHIRHIIHRDLKPENILIDNENNFKIADFGISTIHSSNKPTKGLIGTFLYMAPEIMMGDGYEFKSDVWSLGCILYEMCFGVSPFQYAKNVDDLKYLMLTSHYEHNVSVMSNYYGVEWCCLCVKMLNCNPKKRVSLYSIVTYNAKIAFTYYNNYFKYIYNFS</sequence>
<dbReference type="SMART" id="SM00220">
    <property type="entry name" value="S_TKc"/>
    <property type="match status" value="1"/>
</dbReference>
<keyword evidence="7 10" id="KW-0067">ATP-binding</keyword>
<keyword evidence="4" id="KW-0808">Transferase</keyword>
<dbReference type="InterPro" id="IPR008271">
    <property type="entry name" value="Ser/Thr_kinase_AS"/>
</dbReference>
<dbReference type="AlphaFoldDB" id="A0A0A1XAT9"/>
<dbReference type="EC" id="2.7.11.1" evidence="2"/>
<dbReference type="PANTHER" id="PTHR44899">
    <property type="entry name" value="CAMK FAMILY PROTEIN KINASE"/>
    <property type="match status" value="1"/>
</dbReference>
<comment type="similarity">
    <text evidence="1">Belongs to the protein kinase superfamily. NEK Ser/Thr protein kinase family. NIMA subfamily.</text>
</comment>
<protein>
    <recommendedName>
        <fullName evidence="2">non-specific serine/threonine protein kinase</fullName>
        <ecNumber evidence="2">2.7.11.1</ecNumber>
    </recommendedName>
</protein>
<dbReference type="GO" id="GO:0004674">
    <property type="term" value="F:protein serine/threonine kinase activity"/>
    <property type="evidence" value="ECO:0007669"/>
    <property type="project" value="UniProtKB-KW"/>
</dbReference>
<comment type="catalytic activity">
    <reaction evidence="8">
        <text>L-threonyl-[protein] + ATP = O-phospho-L-threonyl-[protein] + ADP + H(+)</text>
        <dbReference type="Rhea" id="RHEA:46608"/>
        <dbReference type="Rhea" id="RHEA-COMP:11060"/>
        <dbReference type="Rhea" id="RHEA-COMP:11605"/>
        <dbReference type="ChEBI" id="CHEBI:15378"/>
        <dbReference type="ChEBI" id="CHEBI:30013"/>
        <dbReference type="ChEBI" id="CHEBI:30616"/>
        <dbReference type="ChEBI" id="CHEBI:61977"/>
        <dbReference type="ChEBI" id="CHEBI:456216"/>
        <dbReference type="EC" id="2.7.11.1"/>
    </reaction>
</comment>
<comment type="catalytic activity">
    <reaction evidence="9">
        <text>L-seryl-[protein] + ATP = O-phospho-L-seryl-[protein] + ADP + H(+)</text>
        <dbReference type="Rhea" id="RHEA:17989"/>
        <dbReference type="Rhea" id="RHEA-COMP:9863"/>
        <dbReference type="Rhea" id="RHEA-COMP:11604"/>
        <dbReference type="ChEBI" id="CHEBI:15378"/>
        <dbReference type="ChEBI" id="CHEBI:29999"/>
        <dbReference type="ChEBI" id="CHEBI:30616"/>
        <dbReference type="ChEBI" id="CHEBI:83421"/>
        <dbReference type="ChEBI" id="CHEBI:456216"/>
        <dbReference type="EC" id="2.7.11.1"/>
    </reaction>
</comment>
<dbReference type="PROSITE" id="PS00107">
    <property type="entry name" value="PROTEIN_KINASE_ATP"/>
    <property type="match status" value="1"/>
</dbReference>
<dbReference type="PROSITE" id="PS50011">
    <property type="entry name" value="PROTEIN_KINASE_DOM"/>
    <property type="match status" value="1"/>
</dbReference>
<evidence type="ECO:0000259" key="12">
    <source>
        <dbReference type="PROSITE" id="PS50011"/>
    </source>
</evidence>
<evidence type="ECO:0000256" key="11">
    <source>
        <dbReference type="RuleBase" id="RU000304"/>
    </source>
</evidence>
<evidence type="ECO:0000256" key="1">
    <source>
        <dbReference type="ARBA" id="ARBA00010886"/>
    </source>
</evidence>
<evidence type="ECO:0000256" key="3">
    <source>
        <dbReference type="ARBA" id="ARBA00022527"/>
    </source>
</evidence>
<dbReference type="OrthoDB" id="248923at2759"/>
<evidence type="ECO:0000256" key="5">
    <source>
        <dbReference type="ARBA" id="ARBA00022741"/>
    </source>
</evidence>
<reference evidence="13" key="2">
    <citation type="journal article" date="2015" name="Gigascience">
        <title>Reconstructing a comprehensive transcriptome assembly of a white-pupal translocated strain of the pest fruit fly Bactrocera cucurbitae.</title>
        <authorList>
            <person name="Sim S.B."/>
            <person name="Calla B."/>
            <person name="Hall B."/>
            <person name="DeRego T."/>
            <person name="Geib S.M."/>
        </authorList>
    </citation>
    <scope>NUCLEOTIDE SEQUENCE</scope>
</reference>
<evidence type="ECO:0000256" key="8">
    <source>
        <dbReference type="ARBA" id="ARBA00047899"/>
    </source>
</evidence>
<evidence type="ECO:0000256" key="6">
    <source>
        <dbReference type="ARBA" id="ARBA00022777"/>
    </source>
</evidence>
<keyword evidence="6 13" id="KW-0418">Kinase</keyword>
<evidence type="ECO:0000256" key="7">
    <source>
        <dbReference type="ARBA" id="ARBA00022840"/>
    </source>
</evidence>
<dbReference type="InterPro" id="IPR017441">
    <property type="entry name" value="Protein_kinase_ATP_BS"/>
</dbReference>
<feature type="domain" description="Protein kinase" evidence="12">
    <location>
        <begin position="8"/>
        <end position="278"/>
    </location>
</feature>
<dbReference type="PIRSF" id="PIRSF000654">
    <property type="entry name" value="Integrin-linked_kinase"/>
    <property type="match status" value="1"/>
</dbReference>
<dbReference type="Pfam" id="PF00069">
    <property type="entry name" value="Pkinase"/>
    <property type="match status" value="1"/>
</dbReference>
<keyword evidence="3 11" id="KW-0723">Serine/threonine-protein kinase</keyword>